<dbReference type="CDD" id="cd09272">
    <property type="entry name" value="RNase_HI_RT_Ty1"/>
    <property type="match status" value="1"/>
</dbReference>
<dbReference type="EMBL" id="KQ484288">
    <property type="protein sequence ID" value="KYP35962.1"/>
    <property type="molecule type" value="Genomic_DNA"/>
</dbReference>
<gene>
    <name evidence="1" type="ORF">KK1_042940</name>
</gene>
<dbReference type="Gramene" id="C.cajan_36358.t">
    <property type="protein sequence ID" value="C.cajan_36358.t.cds1"/>
    <property type="gene ID" value="C.cajan_36358"/>
</dbReference>
<evidence type="ECO:0000313" key="1">
    <source>
        <dbReference type="EMBL" id="KYP35962.1"/>
    </source>
</evidence>
<protein>
    <submittedName>
        <fullName evidence="1">Retrovirus-related Pol polyprotein from transposon TNT 1-94</fullName>
    </submittedName>
</protein>
<dbReference type="AlphaFoldDB" id="A0A151R0D6"/>
<dbReference type="Proteomes" id="UP000075243">
    <property type="component" value="Unassembled WGS sequence"/>
</dbReference>
<dbReference type="OMA" id="VILAYKF"/>
<organism evidence="1 2">
    <name type="scientific">Cajanus cajan</name>
    <name type="common">Pigeon pea</name>
    <name type="synonym">Cajanus indicus</name>
    <dbReference type="NCBI Taxonomy" id="3821"/>
    <lineage>
        <taxon>Eukaryota</taxon>
        <taxon>Viridiplantae</taxon>
        <taxon>Streptophyta</taxon>
        <taxon>Embryophyta</taxon>
        <taxon>Tracheophyta</taxon>
        <taxon>Spermatophyta</taxon>
        <taxon>Magnoliopsida</taxon>
        <taxon>eudicotyledons</taxon>
        <taxon>Gunneridae</taxon>
        <taxon>Pentapetalae</taxon>
        <taxon>rosids</taxon>
        <taxon>fabids</taxon>
        <taxon>Fabales</taxon>
        <taxon>Fabaceae</taxon>
        <taxon>Papilionoideae</taxon>
        <taxon>50 kb inversion clade</taxon>
        <taxon>NPAAA clade</taxon>
        <taxon>indigoferoid/millettioid clade</taxon>
        <taxon>Phaseoleae</taxon>
        <taxon>Cajanus</taxon>
    </lineage>
</organism>
<sequence>MAVKWMFRYLKRTLDIGLRFRKSKTNKNQIIGYVNADYAGDIDKKRSITDYIFTLYGNVASWKENLQYVVSLSTTEFEYITLTEAIKEAIWMKRFVEKLEGKDLKTEVMCDSQSAICLFKNQTFHERTKHINVRFYLIRDIIAKGVIQVSKIGTKNNPADMLTKVILAYKFEHCLDLLSI</sequence>
<dbReference type="PANTHER" id="PTHR11439:SF491">
    <property type="entry name" value="INTEGRASE CATALYTIC DOMAIN-CONTAINING PROTEIN"/>
    <property type="match status" value="1"/>
</dbReference>
<dbReference type="PANTHER" id="PTHR11439">
    <property type="entry name" value="GAG-POL-RELATED RETROTRANSPOSON"/>
    <property type="match status" value="1"/>
</dbReference>
<accession>A0A151R0D6</accession>
<proteinExistence type="predicted"/>
<name>A0A151R0D6_CAJCA</name>
<reference evidence="1" key="1">
    <citation type="journal article" date="2012" name="Nat. Biotechnol.">
        <title>Draft genome sequence of pigeonpea (Cajanus cajan), an orphan legume crop of resource-poor farmers.</title>
        <authorList>
            <person name="Varshney R.K."/>
            <person name="Chen W."/>
            <person name="Li Y."/>
            <person name="Bharti A.K."/>
            <person name="Saxena R.K."/>
            <person name="Schlueter J.A."/>
            <person name="Donoghue M.T."/>
            <person name="Azam S."/>
            <person name="Fan G."/>
            <person name="Whaley A.M."/>
            <person name="Farmer A.D."/>
            <person name="Sheridan J."/>
            <person name="Iwata A."/>
            <person name="Tuteja R."/>
            <person name="Penmetsa R.V."/>
            <person name="Wu W."/>
            <person name="Upadhyaya H.D."/>
            <person name="Yang S.P."/>
            <person name="Shah T."/>
            <person name="Saxena K.B."/>
            <person name="Michael T."/>
            <person name="McCombie W.R."/>
            <person name="Yang B."/>
            <person name="Zhang G."/>
            <person name="Yang H."/>
            <person name="Wang J."/>
            <person name="Spillane C."/>
            <person name="Cook D.R."/>
            <person name="May G.D."/>
            <person name="Xu X."/>
            <person name="Jackson S.A."/>
        </authorList>
    </citation>
    <scope>NUCLEOTIDE SEQUENCE [LARGE SCALE GENOMIC DNA]</scope>
</reference>
<keyword evidence="2" id="KW-1185">Reference proteome</keyword>
<evidence type="ECO:0000313" key="2">
    <source>
        <dbReference type="Proteomes" id="UP000075243"/>
    </source>
</evidence>